<evidence type="ECO:0000313" key="4">
    <source>
        <dbReference type="Proteomes" id="UP000199643"/>
    </source>
</evidence>
<dbReference type="GO" id="GO:0006302">
    <property type="term" value="P:double-strand break repair"/>
    <property type="evidence" value="ECO:0007669"/>
    <property type="project" value="InterPro"/>
</dbReference>
<name>A0A1G7Z6N7_9SPHI</name>
<evidence type="ECO:0000256" key="1">
    <source>
        <dbReference type="SAM" id="Coils"/>
    </source>
</evidence>
<dbReference type="PANTHER" id="PTHR32114:SF2">
    <property type="entry name" value="ABC TRANSPORTER ABCH.3"/>
    <property type="match status" value="1"/>
</dbReference>
<feature type="coiled-coil region" evidence="1">
    <location>
        <begin position="362"/>
        <end position="389"/>
    </location>
</feature>
<dbReference type="GO" id="GO:0004527">
    <property type="term" value="F:exonuclease activity"/>
    <property type="evidence" value="ECO:0007669"/>
    <property type="project" value="UniProtKB-KW"/>
</dbReference>
<dbReference type="OrthoDB" id="7029750at2"/>
<dbReference type="Gene3D" id="3.40.50.300">
    <property type="entry name" value="P-loop containing nucleotide triphosphate hydrolases"/>
    <property type="match status" value="2"/>
</dbReference>
<sequence>MKFKKVEIQAFRAYNLAEEGTFDFTKGNEIADFVSIYAPNGFGKTSFYDAVEWGVTHNIHRFLKRPKMNQQVARTEKNINSAEHTHILRNKFSDENLPAFVNLYTTTSDDPITKQLKKPRKGQPDYKFDEGETVRGYFQEVILSQEWIDSFLKEDDGASRYKTFIKYFGDKELDQYYKCLVNLLKTNEDTIKDLKDQLKGFQLDLAFDGDQQVMTAVNQIITKLKEKEQSLNYLDTNFDEKESVVLGSIITSRIHELNQKIIQSQRLIELIDVVISGNESIDSLQIYQENQLEELDIKRAINEAEISLDDFSKLSKSENQLAAFAKRKEDLRTLQTYYESLVSHFPRYETIVFKINDNIVNQNKKSSEIRDLNNAKINAENNLIRLNNDIEKNLGDISVTTSTLSRIPSIDEEVNKFTLRLTSLNALLINRETDLSDKARALVDYRNTLASIDNVILQVEQNSAVTGLVSSLEKFVSEIRELEKIRLKGLEFRQSFQVRTAALEHQKELQSDIAELLRKGLTIVTESKTSSCPLCNQNYTDFIELTNRISSNDSLDAGLKMALSEQAESEGQQRVNDLAESTQKEKLLSSLRAERQSAWELLANAIAQENELKNQIAADKAELDTLITRIDELNSQLLNQSAKNYAATLESQLQNLQNQRNAYLVELSQLQGNLEVAEKNVITANSELKKLQEERTALLDDASYTSILEYLNLRSVNIDSSVTLAEIQQLLNQAIEDLRKSLEDEQQQRVISNNLKIQTSAFSVEALTSKITANKDRLSQLRQRISVYEEFLKNEFNFSTEGQTFNSITEFTVRVREAQRKAISESEIVISFFELLSKLKEEVIPYLRYQKAKSDEKTIKARIKFLNTILKTTLEAERDLVIAHIDKQINSFFFEDIINALYRKIDPHPDYKEIIFKCDFTDNNPQLNVCVTDEKKVTLQIPNLYFSTAQLNILSLSIFLAKALHAIDLDNKTPLECIFIDDPIQAMDSINILSTIDLLRSITVNFGRQIILSTHDANFHNLLMKKIPHKLFNSKFMELETFGKVKQTEEFDAV</sequence>
<dbReference type="AlphaFoldDB" id="A0A1G7Z6N7"/>
<feature type="coiled-coil region" evidence="1">
    <location>
        <begin position="602"/>
        <end position="784"/>
    </location>
</feature>
<reference evidence="4" key="1">
    <citation type="submission" date="2016-10" db="EMBL/GenBank/DDBJ databases">
        <authorList>
            <person name="Varghese N."/>
            <person name="Submissions S."/>
        </authorList>
    </citation>
    <scope>NUCLEOTIDE SEQUENCE [LARGE SCALE GENOMIC DNA]</scope>
    <source>
        <strain evidence="4">DSM 17933</strain>
    </source>
</reference>
<keyword evidence="3" id="KW-0540">Nuclease</keyword>
<dbReference type="InterPro" id="IPR027417">
    <property type="entry name" value="P-loop_NTPase"/>
</dbReference>
<dbReference type="InterPro" id="IPR038729">
    <property type="entry name" value="Rad50/SbcC_AAA"/>
</dbReference>
<keyword evidence="3" id="KW-0269">Exonuclease</keyword>
<protein>
    <submittedName>
        <fullName evidence="3">Exonuclease SbcC</fullName>
    </submittedName>
</protein>
<dbReference type="GO" id="GO:0016887">
    <property type="term" value="F:ATP hydrolysis activity"/>
    <property type="evidence" value="ECO:0007669"/>
    <property type="project" value="InterPro"/>
</dbReference>
<dbReference type="Proteomes" id="UP000199643">
    <property type="component" value="Unassembled WGS sequence"/>
</dbReference>
<proteinExistence type="predicted"/>
<dbReference type="SUPFAM" id="SSF52540">
    <property type="entry name" value="P-loop containing nucleoside triphosphate hydrolases"/>
    <property type="match status" value="1"/>
</dbReference>
<gene>
    <name evidence="3" type="ORF">SAMN05421827_11573</name>
</gene>
<dbReference type="EMBL" id="FNCH01000015">
    <property type="protein sequence ID" value="SDH03780.1"/>
    <property type="molecule type" value="Genomic_DNA"/>
</dbReference>
<evidence type="ECO:0000259" key="2">
    <source>
        <dbReference type="Pfam" id="PF13476"/>
    </source>
</evidence>
<dbReference type="RefSeq" id="WP_090502190.1">
    <property type="nucleotide sequence ID" value="NZ_FNCH01000015.1"/>
</dbReference>
<organism evidence="3 4">
    <name type="scientific">Pedobacter terrae</name>
    <dbReference type="NCBI Taxonomy" id="405671"/>
    <lineage>
        <taxon>Bacteria</taxon>
        <taxon>Pseudomonadati</taxon>
        <taxon>Bacteroidota</taxon>
        <taxon>Sphingobacteriia</taxon>
        <taxon>Sphingobacteriales</taxon>
        <taxon>Sphingobacteriaceae</taxon>
        <taxon>Pedobacter</taxon>
    </lineage>
</organism>
<keyword evidence="4" id="KW-1185">Reference proteome</keyword>
<evidence type="ECO:0000313" key="3">
    <source>
        <dbReference type="EMBL" id="SDH03780.1"/>
    </source>
</evidence>
<feature type="domain" description="Rad50/SbcC-type AAA" evidence="2">
    <location>
        <begin position="5"/>
        <end position="261"/>
    </location>
</feature>
<dbReference type="Pfam" id="PF13476">
    <property type="entry name" value="AAA_23"/>
    <property type="match status" value="1"/>
</dbReference>
<keyword evidence="1" id="KW-0175">Coiled coil</keyword>
<accession>A0A1G7Z6N7</accession>
<keyword evidence="3" id="KW-0378">Hydrolase</keyword>
<dbReference type="STRING" id="405671.SAMN05421827_11573"/>
<dbReference type="PANTHER" id="PTHR32114">
    <property type="entry name" value="ABC TRANSPORTER ABCH.3"/>
    <property type="match status" value="1"/>
</dbReference>